<evidence type="ECO:0000256" key="1">
    <source>
        <dbReference type="SAM" id="Phobius"/>
    </source>
</evidence>
<evidence type="ECO:0000313" key="2">
    <source>
        <dbReference type="EMBL" id="WPU93493.1"/>
    </source>
</evidence>
<sequence length="64" mass="7363">MNPSKNQIIAILLLNLFMLSASISGVIRWYDVSTLKLSATLFSSATFLFFILVVLKRYYKLFIQ</sequence>
<evidence type="ECO:0000313" key="3">
    <source>
        <dbReference type="Proteomes" id="UP001324380"/>
    </source>
</evidence>
<proteinExistence type="predicted"/>
<feature type="transmembrane region" description="Helical" evidence="1">
    <location>
        <begin position="34"/>
        <end position="55"/>
    </location>
</feature>
<name>A0ABZ0TKB5_9SPHI</name>
<dbReference type="RefSeq" id="WP_321562629.1">
    <property type="nucleotide sequence ID" value="NZ_CP139558.1"/>
</dbReference>
<protein>
    <submittedName>
        <fullName evidence="2">Uncharacterized protein</fullName>
    </submittedName>
</protein>
<organism evidence="2 3">
    <name type="scientific">Mucilaginibacter sabulilitoris</name>
    <dbReference type="NCBI Taxonomy" id="1173583"/>
    <lineage>
        <taxon>Bacteria</taxon>
        <taxon>Pseudomonadati</taxon>
        <taxon>Bacteroidota</taxon>
        <taxon>Sphingobacteriia</taxon>
        <taxon>Sphingobacteriales</taxon>
        <taxon>Sphingobacteriaceae</taxon>
        <taxon>Mucilaginibacter</taxon>
    </lineage>
</organism>
<gene>
    <name evidence="2" type="ORF">SNE25_29690</name>
</gene>
<keyword evidence="1" id="KW-0472">Membrane</keyword>
<accession>A0ABZ0TKB5</accession>
<reference evidence="2 3" key="1">
    <citation type="submission" date="2023-11" db="EMBL/GenBank/DDBJ databases">
        <title>Analysis of the Genomes of Mucilaginibacter gossypii cycad 4 and M. sabulilitoris SNA2: microbes with the potential for plant growth promotion.</title>
        <authorList>
            <person name="Hirsch A.M."/>
            <person name="Humm E."/>
            <person name="Rubbi M."/>
            <person name="Del Vecchio G."/>
            <person name="Ha S.M."/>
            <person name="Pellegrini M."/>
            <person name="Gunsalus R.P."/>
        </authorList>
    </citation>
    <scope>NUCLEOTIDE SEQUENCE [LARGE SCALE GENOMIC DNA]</scope>
    <source>
        <strain evidence="2 3">SNA2</strain>
    </source>
</reference>
<dbReference type="EMBL" id="CP139558">
    <property type="protein sequence ID" value="WPU93493.1"/>
    <property type="molecule type" value="Genomic_DNA"/>
</dbReference>
<keyword evidence="3" id="KW-1185">Reference proteome</keyword>
<keyword evidence="1" id="KW-0812">Transmembrane</keyword>
<dbReference type="Proteomes" id="UP001324380">
    <property type="component" value="Chromosome"/>
</dbReference>
<keyword evidence="1" id="KW-1133">Transmembrane helix</keyword>